<organism evidence="5 6">
    <name type="scientific">Prosthecobacter dejongeii</name>
    <dbReference type="NCBI Taxonomy" id="48465"/>
    <lineage>
        <taxon>Bacteria</taxon>
        <taxon>Pseudomonadati</taxon>
        <taxon>Verrucomicrobiota</taxon>
        <taxon>Verrucomicrobiia</taxon>
        <taxon>Verrucomicrobiales</taxon>
        <taxon>Verrucomicrobiaceae</taxon>
        <taxon>Prosthecobacter</taxon>
    </lineage>
</organism>
<dbReference type="InterPro" id="IPR039418">
    <property type="entry name" value="LexA-like"/>
</dbReference>
<proteinExistence type="predicted"/>
<name>A0A7W7YJ93_9BACT</name>
<dbReference type="InterPro" id="IPR010982">
    <property type="entry name" value="Lambda_DNA-bd_dom_sf"/>
</dbReference>
<dbReference type="Proteomes" id="UP000534294">
    <property type="component" value="Unassembled WGS sequence"/>
</dbReference>
<dbReference type="SUPFAM" id="SSF51306">
    <property type="entry name" value="LexA/Signal peptidase"/>
    <property type="match status" value="1"/>
</dbReference>
<dbReference type="InterPro" id="IPR001387">
    <property type="entry name" value="Cro/C1-type_HTH"/>
</dbReference>
<dbReference type="CDD" id="cd06529">
    <property type="entry name" value="S24_LexA-like"/>
    <property type="match status" value="1"/>
</dbReference>
<dbReference type="InterPro" id="IPR015927">
    <property type="entry name" value="Peptidase_S24_S26A/B/C"/>
</dbReference>
<dbReference type="PROSITE" id="PS50943">
    <property type="entry name" value="HTH_CROC1"/>
    <property type="match status" value="2"/>
</dbReference>
<comment type="caution">
    <text evidence="5">The sequence shown here is derived from an EMBL/GenBank/DDBJ whole genome shotgun (WGS) entry which is preliminary data.</text>
</comment>
<dbReference type="RefSeq" id="WP_184206690.1">
    <property type="nucleotide sequence ID" value="NZ_JACHIF010000002.1"/>
</dbReference>
<keyword evidence="2" id="KW-0238">DNA-binding</keyword>
<reference evidence="5 6" key="1">
    <citation type="submission" date="2020-08" db="EMBL/GenBank/DDBJ databases">
        <title>Genomic Encyclopedia of Type Strains, Phase IV (KMG-IV): sequencing the most valuable type-strain genomes for metagenomic binning, comparative biology and taxonomic classification.</title>
        <authorList>
            <person name="Goeker M."/>
        </authorList>
    </citation>
    <scope>NUCLEOTIDE SEQUENCE [LARGE SCALE GENOMIC DNA]</scope>
    <source>
        <strain evidence="5 6">DSM 12251</strain>
    </source>
</reference>
<keyword evidence="6" id="KW-1185">Reference proteome</keyword>
<dbReference type="PANTHER" id="PTHR40661:SF3">
    <property type="entry name" value="FELS-1 PROPHAGE TRANSCRIPTIONAL REGULATOR"/>
    <property type="match status" value="1"/>
</dbReference>
<dbReference type="PANTHER" id="PTHR40661">
    <property type="match status" value="1"/>
</dbReference>
<gene>
    <name evidence="5" type="ORF">HNQ64_001361</name>
</gene>
<evidence type="ECO:0000256" key="3">
    <source>
        <dbReference type="ARBA" id="ARBA00023163"/>
    </source>
</evidence>
<dbReference type="SUPFAM" id="SSF47413">
    <property type="entry name" value="lambda repressor-like DNA-binding domains"/>
    <property type="match status" value="2"/>
</dbReference>
<evidence type="ECO:0000313" key="5">
    <source>
        <dbReference type="EMBL" id="MBB5037119.1"/>
    </source>
</evidence>
<dbReference type="InterPro" id="IPR036286">
    <property type="entry name" value="LexA/Signal_pep-like_sf"/>
</dbReference>
<dbReference type="CDD" id="cd00093">
    <property type="entry name" value="HTH_XRE"/>
    <property type="match status" value="2"/>
</dbReference>
<evidence type="ECO:0000256" key="2">
    <source>
        <dbReference type="ARBA" id="ARBA00023125"/>
    </source>
</evidence>
<dbReference type="Pfam" id="PF00717">
    <property type="entry name" value="Peptidase_S24"/>
    <property type="match status" value="1"/>
</dbReference>
<dbReference type="AlphaFoldDB" id="A0A7W7YJ93"/>
<keyword evidence="3" id="KW-0804">Transcription</keyword>
<dbReference type="Gene3D" id="2.10.109.10">
    <property type="entry name" value="Umud Fragment, subunit A"/>
    <property type="match status" value="1"/>
</dbReference>
<feature type="domain" description="HTH cro/C1-type" evidence="4">
    <location>
        <begin position="96"/>
        <end position="151"/>
    </location>
</feature>
<protein>
    <submittedName>
        <fullName evidence="5">SOS-response transcriptional repressor LexA</fullName>
    </submittedName>
</protein>
<feature type="domain" description="HTH cro/C1-type" evidence="4">
    <location>
        <begin position="9"/>
        <end position="66"/>
    </location>
</feature>
<dbReference type="GO" id="GO:0003677">
    <property type="term" value="F:DNA binding"/>
    <property type="evidence" value="ECO:0007669"/>
    <property type="project" value="UniProtKB-KW"/>
</dbReference>
<evidence type="ECO:0000259" key="4">
    <source>
        <dbReference type="PROSITE" id="PS50943"/>
    </source>
</evidence>
<evidence type="ECO:0000313" key="6">
    <source>
        <dbReference type="Proteomes" id="UP000534294"/>
    </source>
</evidence>
<sequence>MDLDFANRILLLRRAMSMKQDEFAKLIPCSRNYLSMVEGGREPSETFKTRVERLEKAHKSSLNEDFDQSEALDLKPTESVLSVAEEPIAYGPRGKLKAGRLALGMTVPQFAKAIGYPDTGTYQAIEDGVSRMGEKMIRKAAKLLGISESELMNGADEPPSRDVPYGSFGAVPNIGMGPGMEKSRAKFVPLLSMAECGSLGAWDDNGYTGEGYLAFDVKDPKAFAVTLSGDSMAPVYTPGDVAIVSPGAKPRNGMVVIARLNDGHNADVMFKLFQASGNKVVLSSYNPAYPPMEFTPEAFSWIYPVSQVSKKMPGF</sequence>
<dbReference type="EMBL" id="JACHIF010000002">
    <property type="protein sequence ID" value="MBB5037119.1"/>
    <property type="molecule type" value="Genomic_DNA"/>
</dbReference>
<keyword evidence="1" id="KW-0805">Transcription regulation</keyword>
<dbReference type="SMART" id="SM00530">
    <property type="entry name" value="HTH_XRE"/>
    <property type="match status" value="2"/>
</dbReference>
<dbReference type="Gene3D" id="1.10.260.40">
    <property type="entry name" value="lambda repressor-like DNA-binding domains"/>
    <property type="match status" value="2"/>
</dbReference>
<accession>A0A7W7YJ93</accession>
<evidence type="ECO:0000256" key="1">
    <source>
        <dbReference type="ARBA" id="ARBA00023015"/>
    </source>
</evidence>